<evidence type="ECO:0000313" key="2">
    <source>
        <dbReference type="Proteomes" id="UP001500213"/>
    </source>
</evidence>
<evidence type="ECO:0000313" key="1">
    <source>
        <dbReference type="EMBL" id="GAA4182934.1"/>
    </source>
</evidence>
<gene>
    <name evidence="1" type="ORF">GCM10022288_01570</name>
</gene>
<organism evidence="1 2">
    <name type="scientific">Gryllotalpicola kribbensis</name>
    <dbReference type="NCBI Taxonomy" id="993084"/>
    <lineage>
        <taxon>Bacteria</taxon>
        <taxon>Bacillati</taxon>
        <taxon>Actinomycetota</taxon>
        <taxon>Actinomycetes</taxon>
        <taxon>Micrococcales</taxon>
        <taxon>Microbacteriaceae</taxon>
        <taxon>Gryllotalpicola</taxon>
    </lineage>
</organism>
<dbReference type="Proteomes" id="UP001500213">
    <property type="component" value="Unassembled WGS sequence"/>
</dbReference>
<protein>
    <submittedName>
        <fullName evidence="1">Uncharacterized protein</fullName>
    </submittedName>
</protein>
<comment type="caution">
    <text evidence="1">The sequence shown here is derived from an EMBL/GenBank/DDBJ whole genome shotgun (WGS) entry which is preliminary data.</text>
</comment>
<name>A0ABP8AF38_9MICO</name>
<sequence>MGLHEPVLLVLQPVTVGGELGELIRFGRHEPVELMVQLSHTLNWLLDYVKANGPKYLIQVIEGVRTGKLVTYTNSGDSLNAINHNHHFLVDPDQAFSMWASIDSIMRYVMKP</sequence>
<dbReference type="EMBL" id="BAABBX010000001">
    <property type="protein sequence ID" value="GAA4182934.1"/>
    <property type="molecule type" value="Genomic_DNA"/>
</dbReference>
<accession>A0ABP8AF38</accession>
<reference evidence="2" key="1">
    <citation type="journal article" date="2019" name="Int. J. Syst. Evol. Microbiol.">
        <title>The Global Catalogue of Microorganisms (GCM) 10K type strain sequencing project: providing services to taxonomists for standard genome sequencing and annotation.</title>
        <authorList>
            <consortium name="The Broad Institute Genomics Platform"/>
            <consortium name="The Broad Institute Genome Sequencing Center for Infectious Disease"/>
            <person name="Wu L."/>
            <person name="Ma J."/>
        </authorList>
    </citation>
    <scope>NUCLEOTIDE SEQUENCE [LARGE SCALE GENOMIC DNA]</scope>
    <source>
        <strain evidence="2">JCM 17593</strain>
    </source>
</reference>
<proteinExistence type="predicted"/>
<keyword evidence="2" id="KW-1185">Reference proteome</keyword>